<reference evidence="1 2" key="1">
    <citation type="submission" date="2024-10" db="EMBL/GenBank/DDBJ databases">
        <authorList>
            <person name="Ratan Roy A."/>
            <person name="Morales Sandoval P.H."/>
            <person name="De Los Santos Villalobos S."/>
            <person name="Chakraborty S."/>
            <person name="Mukherjee J."/>
        </authorList>
    </citation>
    <scope>NUCLEOTIDE SEQUENCE [LARGE SCALE GENOMIC DNA]</scope>
    <source>
        <strain evidence="1 2">S1</strain>
    </source>
</reference>
<evidence type="ECO:0000313" key="1">
    <source>
        <dbReference type="EMBL" id="MFE4104793.1"/>
    </source>
</evidence>
<keyword evidence="2" id="KW-1185">Reference proteome</keyword>
<comment type="caution">
    <text evidence="1">The sequence shown here is derived from an EMBL/GenBank/DDBJ whole genome shotgun (WGS) entry which is preliminary data.</text>
</comment>
<organism evidence="1 2">
    <name type="scientific">Almyronema epifaneia S1</name>
    <dbReference type="NCBI Taxonomy" id="2991925"/>
    <lineage>
        <taxon>Bacteria</taxon>
        <taxon>Bacillati</taxon>
        <taxon>Cyanobacteriota</taxon>
        <taxon>Cyanophyceae</taxon>
        <taxon>Nodosilineales</taxon>
        <taxon>Nodosilineaceae</taxon>
        <taxon>Almyronema</taxon>
        <taxon>Almyronema epifaneia</taxon>
    </lineage>
</organism>
<proteinExistence type="predicted"/>
<evidence type="ECO:0000313" key="2">
    <source>
        <dbReference type="Proteomes" id="UP001600165"/>
    </source>
</evidence>
<dbReference type="Proteomes" id="UP001600165">
    <property type="component" value="Unassembled WGS sequence"/>
</dbReference>
<accession>A0ABW6I9G2</accession>
<name>A0ABW6I9G2_9CYAN</name>
<gene>
    <name evidence="1" type="ORF">ACFVKH_00800</name>
</gene>
<evidence type="ECO:0008006" key="3">
    <source>
        <dbReference type="Google" id="ProtNLM"/>
    </source>
</evidence>
<dbReference type="RefSeq" id="WP_377960416.1">
    <property type="nucleotide sequence ID" value="NZ_JBHZOL010000004.1"/>
</dbReference>
<protein>
    <recommendedName>
        <fullName evidence="3">Glucose-6-phosphate dehydrogenase</fullName>
    </recommendedName>
</protein>
<sequence>MVAITKPDIPDTITTLEQLHAWSGLALENLFRGQTYKETTGDIDSGLAPLTDASIVTAADKSVRLISRTSIELNPSYQSDSTKKLWEFAEPLGDALLPNSYKS</sequence>
<dbReference type="EMBL" id="JBHZOL010000004">
    <property type="protein sequence ID" value="MFE4104793.1"/>
    <property type="molecule type" value="Genomic_DNA"/>
</dbReference>